<name>A0A852TCH8_9BACI</name>
<dbReference type="EMBL" id="JACCBX010000003">
    <property type="protein sequence ID" value="NYE05004.1"/>
    <property type="molecule type" value="Genomic_DNA"/>
</dbReference>
<reference evidence="3" key="2">
    <citation type="submission" date="2020-08" db="EMBL/GenBank/DDBJ databases">
        <title>The Agave Microbiome: Exploring the role of microbial communities in plant adaptations to desert environments.</title>
        <authorList>
            <person name="Partida-Martinez L.P."/>
        </authorList>
    </citation>
    <scope>NUCLEOTIDE SEQUENCE [LARGE SCALE GENOMIC DNA]</scope>
    <source>
        <strain evidence="3">AT2.8</strain>
    </source>
</reference>
<proteinExistence type="predicted"/>
<feature type="region of interest" description="Disordered" evidence="1">
    <location>
        <begin position="30"/>
        <end position="62"/>
    </location>
</feature>
<evidence type="ECO:0008006" key="4">
    <source>
        <dbReference type="Google" id="ProtNLM"/>
    </source>
</evidence>
<evidence type="ECO:0000313" key="3">
    <source>
        <dbReference type="Proteomes" id="UP000548423"/>
    </source>
</evidence>
<organism evidence="2 3">
    <name type="scientific">Neobacillus niacini</name>
    <dbReference type="NCBI Taxonomy" id="86668"/>
    <lineage>
        <taxon>Bacteria</taxon>
        <taxon>Bacillati</taxon>
        <taxon>Bacillota</taxon>
        <taxon>Bacilli</taxon>
        <taxon>Bacillales</taxon>
        <taxon>Bacillaceae</taxon>
        <taxon>Neobacillus</taxon>
    </lineage>
</organism>
<feature type="compositionally biased region" description="Basic and acidic residues" evidence="1">
    <location>
        <begin position="30"/>
        <end position="60"/>
    </location>
</feature>
<dbReference type="AlphaFoldDB" id="A0A852TCH8"/>
<sequence length="271" mass="30379">MKKWTISALVYLFVIVGGYYVYASFTEPESHNDTNAPHKQEAESSHGQEHKENGNNHDGESEVIPNIQVENGELIITLKDLEGNPVSDLEVNHEKLMHLIVVSTDLKEYQHLHPQTNEPGVFKVAHSLPAGEYKAFVDIKPTGKAYEVAPISFMVGENHTEHEKDSLTVDTELAKEAGGHSVKLYPSSLKVNEDIQLKFDLAGDTPEQYLGALGHVVILDERGENYVHVHPLEGNEPVFATKFSEPGIYKIWAEFKFNGQVFVYPYVVEIK</sequence>
<gene>
    <name evidence="2" type="ORF">F4694_001753</name>
</gene>
<comment type="caution">
    <text evidence="2">The sequence shown here is derived from an EMBL/GenBank/DDBJ whole genome shotgun (WGS) entry which is preliminary data.</text>
</comment>
<protein>
    <recommendedName>
        <fullName evidence="4">Secreted protein</fullName>
    </recommendedName>
</protein>
<evidence type="ECO:0000313" key="2">
    <source>
        <dbReference type="EMBL" id="NYE05004.1"/>
    </source>
</evidence>
<evidence type="ECO:0000256" key="1">
    <source>
        <dbReference type="SAM" id="MobiDB-lite"/>
    </source>
</evidence>
<accession>A0A852TCH8</accession>
<reference evidence="3" key="1">
    <citation type="submission" date="2020-07" db="EMBL/GenBank/DDBJ databases">
        <authorList>
            <person name="Partida-Martinez L."/>
            <person name="Huntemann M."/>
            <person name="Clum A."/>
            <person name="Wang J."/>
            <person name="Palaniappan K."/>
            <person name="Ritter S."/>
            <person name="Chen I.-M."/>
            <person name="Stamatis D."/>
            <person name="Reddy T."/>
            <person name="O'Malley R."/>
            <person name="Daum C."/>
            <person name="Shapiro N."/>
            <person name="Ivanova N."/>
            <person name="Kyrpides N."/>
            <person name="Woyke T."/>
        </authorList>
    </citation>
    <scope>NUCLEOTIDE SEQUENCE [LARGE SCALE GENOMIC DNA]</scope>
    <source>
        <strain evidence="3">AT2.8</strain>
    </source>
</reference>
<dbReference type="Proteomes" id="UP000548423">
    <property type="component" value="Unassembled WGS sequence"/>
</dbReference>